<dbReference type="EC" id="3.5.-.-" evidence="2"/>
<dbReference type="Gene3D" id="2.30.40.10">
    <property type="entry name" value="Urease, subunit C, domain 1"/>
    <property type="match status" value="1"/>
</dbReference>
<dbReference type="Pfam" id="PF07969">
    <property type="entry name" value="Amidohydro_3"/>
    <property type="match status" value="1"/>
</dbReference>
<dbReference type="InterPro" id="IPR033932">
    <property type="entry name" value="YtcJ-like"/>
</dbReference>
<dbReference type="SUPFAM" id="SSF51556">
    <property type="entry name" value="Metallo-dependent hydrolases"/>
    <property type="match status" value="1"/>
</dbReference>
<feature type="domain" description="Amidohydrolase 3" evidence="1">
    <location>
        <begin position="49"/>
        <end position="527"/>
    </location>
</feature>
<evidence type="ECO:0000259" key="1">
    <source>
        <dbReference type="Pfam" id="PF07969"/>
    </source>
</evidence>
<dbReference type="GO" id="GO:0016787">
    <property type="term" value="F:hydrolase activity"/>
    <property type="evidence" value="ECO:0007669"/>
    <property type="project" value="UniProtKB-KW"/>
</dbReference>
<dbReference type="PANTHER" id="PTHR22642">
    <property type="entry name" value="IMIDAZOLONEPROPIONASE"/>
    <property type="match status" value="1"/>
</dbReference>
<gene>
    <name evidence="2" type="ORF">ACFSUO_14400</name>
</gene>
<evidence type="ECO:0000313" key="3">
    <source>
        <dbReference type="Proteomes" id="UP001597502"/>
    </source>
</evidence>
<dbReference type="InterPro" id="IPR011059">
    <property type="entry name" value="Metal-dep_hydrolase_composite"/>
</dbReference>
<sequence length="531" mass="59077">MRKIFVNGNFYTFDPTKPRAEAVVVESGRFIDMGAADNMLLHWKNPDAETVDLDGKTVTPGLIDSHLHLSAIAHNFLNLDLTGLTSKREILEKIRNHARTLQKGEWLVGEGWDENLFTDSGIPDISELDHVCPHNPLFMPRICHHAFLVNSKALELAGYHPEMSTPEGGRIELDDATGKPTGLLLESASELITRHIPERTYDELKDALGQAISYAMARGLTSVHSNDPRFLGGLSRTYNLYDELLNHEQLGLRCNLLIDYDFLDDLRNEGMYAGFGNETLQIGAVKLFADGAMGRRTALLSEPYSDAPDEYGDAVLDKKALQQIVQKARTLSMPVAVHTIGDQALENVLDVLDQFPSVAYRDRLIHVQVLREELIKRLAAPDRIADIQPRFVASDFPWVQDRLGQTRAGRSYAWKTLMNSGVICAGGSDCPVEPIDPLFGIHAAVTRKAPGQSHAGWNPDERLSVNEAFRLFTELGAYPTNEEKIKGTISRGKLADMTVYSQNPFTLKLPDQLTETEIDMTIIGGSIKHQR</sequence>
<reference evidence="3" key="1">
    <citation type="journal article" date="2019" name="Int. J. Syst. Evol. Microbiol.">
        <title>The Global Catalogue of Microorganisms (GCM) 10K type strain sequencing project: providing services to taxonomists for standard genome sequencing and annotation.</title>
        <authorList>
            <consortium name="The Broad Institute Genomics Platform"/>
            <consortium name="The Broad Institute Genome Sequencing Center for Infectious Disease"/>
            <person name="Wu L."/>
            <person name="Ma J."/>
        </authorList>
    </citation>
    <scope>NUCLEOTIDE SEQUENCE [LARGE SCALE GENOMIC DNA]</scope>
    <source>
        <strain evidence="3">TISTR 1535</strain>
    </source>
</reference>
<dbReference type="RefSeq" id="WP_382395357.1">
    <property type="nucleotide sequence ID" value="NZ_JBHUNA010000038.1"/>
</dbReference>
<accession>A0ABW5V840</accession>
<keyword evidence="2" id="KW-0378">Hydrolase</keyword>
<dbReference type="InterPro" id="IPR013108">
    <property type="entry name" value="Amidohydro_3"/>
</dbReference>
<evidence type="ECO:0000313" key="2">
    <source>
        <dbReference type="EMBL" id="MFD2762146.1"/>
    </source>
</evidence>
<name>A0ABW5V840_9BACI</name>
<protein>
    <submittedName>
        <fullName evidence="2">Amidohydrolase</fullName>
        <ecNumber evidence="2">3.5.-.-</ecNumber>
    </submittedName>
</protein>
<dbReference type="Gene3D" id="3.10.310.70">
    <property type="match status" value="1"/>
</dbReference>
<dbReference type="Proteomes" id="UP001597502">
    <property type="component" value="Unassembled WGS sequence"/>
</dbReference>
<dbReference type="EMBL" id="JBHUNA010000038">
    <property type="protein sequence ID" value="MFD2762146.1"/>
    <property type="molecule type" value="Genomic_DNA"/>
</dbReference>
<dbReference type="SUPFAM" id="SSF51338">
    <property type="entry name" value="Composite domain of metallo-dependent hydrolases"/>
    <property type="match status" value="1"/>
</dbReference>
<proteinExistence type="predicted"/>
<comment type="caution">
    <text evidence="2">The sequence shown here is derived from an EMBL/GenBank/DDBJ whole genome shotgun (WGS) entry which is preliminary data.</text>
</comment>
<dbReference type="CDD" id="cd01300">
    <property type="entry name" value="YtcJ_like"/>
    <property type="match status" value="1"/>
</dbReference>
<organism evidence="2 3">
    <name type="scientific">Lentibacillus juripiscarius</name>
    <dbReference type="NCBI Taxonomy" id="257446"/>
    <lineage>
        <taxon>Bacteria</taxon>
        <taxon>Bacillati</taxon>
        <taxon>Bacillota</taxon>
        <taxon>Bacilli</taxon>
        <taxon>Bacillales</taxon>
        <taxon>Bacillaceae</taxon>
        <taxon>Lentibacillus</taxon>
    </lineage>
</organism>
<keyword evidence="3" id="KW-1185">Reference proteome</keyword>
<dbReference type="InterPro" id="IPR032466">
    <property type="entry name" value="Metal_Hydrolase"/>
</dbReference>
<dbReference type="Gene3D" id="3.20.20.140">
    <property type="entry name" value="Metal-dependent hydrolases"/>
    <property type="match status" value="1"/>
</dbReference>
<dbReference type="PANTHER" id="PTHR22642:SF2">
    <property type="entry name" value="PROTEIN LONG AFTER FAR-RED 3"/>
    <property type="match status" value="1"/>
</dbReference>